<dbReference type="RefSeq" id="WP_250918933.1">
    <property type="nucleotide sequence ID" value="NZ_JAMQAW010000008.1"/>
</dbReference>
<gene>
    <name evidence="1" type="ORF">NBG84_09795</name>
</gene>
<comment type="caution">
    <text evidence="1">The sequence shown here is derived from an EMBL/GenBank/DDBJ whole genome shotgun (WGS) entry which is preliminary data.</text>
</comment>
<evidence type="ECO:0000313" key="2">
    <source>
        <dbReference type="Proteomes" id="UP001431429"/>
    </source>
</evidence>
<keyword evidence="2" id="KW-1185">Reference proteome</keyword>
<evidence type="ECO:0000313" key="1">
    <source>
        <dbReference type="EMBL" id="MCM2388584.1"/>
    </source>
</evidence>
<proteinExistence type="predicted"/>
<sequence length="132" mass="14365">MTNPADPTYRAEAIVEVPQGGPGQTESAQLVLGRFTTPYAGRALRWTCVQASRIANGLDPDPDVPWSSTLICMSPDDWLDLGDAPTRLRNWVADEESRLAAYRQLRGGAPFALTASDWSGRYVLTVSPVNSD</sequence>
<name>A0ABT0UKN8_9ACTN</name>
<organism evidence="1 2">
    <name type="scientific">Streptomyces albipurpureus</name>
    <dbReference type="NCBI Taxonomy" id="2897419"/>
    <lineage>
        <taxon>Bacteria</taxon>
        <taxon>Bacillati</taxon>
        <taxon>Actinomycetota</taxon>
        <taxon>Actinomycetes</taxon>
        <taxon>Kitasatosporales</taxon>
        <taxon>Streptomycetaceae</taxon>
        <taxon>Streptomyces</taxon>
    </lineage>
</organism>
<reference evidence="1" key="1">
    <citation type="submission" date="2022-06" db="EMBL/GenBank/DDBJ databases">
        <title>Genome public.</title>
        <authorList>
            <person name="Sun Q."/>
        </authorList>
    </citation>
    <scope>NUCLEOTIDE SEQUENCE</scope>
    <source>
        <strain evidence="1">CWNU-1</strain>
    </source>
</reference>
<dbReference type="EMBL" id="JAMQAW010000008">
    <property type="protein sequence ID" value="MCM2388584.1"/>
    <property type="molecule type" value="Genomic_DNA"/>
</dbReference>
<protein>
    <submittedName>
        <fullName evidence="1">Uncharacterized protein</fullName>
    </submittedName>
</protein>
<accession>A0ABT0UKN8</accession>
<dbReference type="Proteomes" id="UP001431429">
    <property type="component" value="Unassembled WGS sequence"/>
</dbReference>